<organism evidence="4 5">
    <name type="scientific">Flavobacterium tibetense</name>
    <dbReference type="NCBI Taxonomy" id="2233533"/>
    <lineage>
        <taxon>Bacteria</taxon>
        <taxon>Pseudomonadati</taxon>
        <taxon>Bacteroidota</taxon>
        <taxon>Flavobacteriia</taxon>
        <taxon>Flavobacteriales</taxon>
        <taxon>Flavobacteriaceae</taxon>
        <taxon>Flavobacterium</taxon>
    </lineage>
</organism>
<evidence type="ECO:0000256" key="1">
    <source>
        <dbReference type="SAM" id="MobiDB-lite"/>
    </source>
</evidence>
<dbReference type="PROSITE" id="PS51257">
    <property type="entry name" value="PROKAR_LIPOPROTEIN"/>
    <property type="match status" value="1"/>
</dbReference>
<accession>A0A365NYK9</accession>
<gene>
    <name evidence="4" type="ORF">DPN68_12730</name>
</gene>
<dbReference type="OrthoDB" id="883203at2"/>
<feature type="compositionally biased region" description="Basic and acidic residues" evidence="1">
    <location>
        <begin position="31"/>
        <end position="43"/>
    </location>
</feature>
<dbReference type="Pfam" id="PF13628">
    <property type="entry name" value="DUF4142"/>
    <property type="match status" value="1"/>
</dbReference>
<evidence type="ECO:0000256" key="2">
    <source>
        <dbReference type="SAM" id="SignalP"/>
    </source>
</evidence>
<feature type="signal peptide" evidence="2">
    <location>
        <begin position="1"/>
        <end position="22"/>
    </location>
</feature>
<protein>
    <submittedName>
        <fullName evidence="4">DUF4142 domain-containing protein</fullName>
    </submittedName>
</protein>
<dbReference type="Gene3D" id="1.20.1260.10">
    <property type="match status" value="1"/>
</dbReference>
<proteinExistence type="predicted"/>
<feature type="domain" description="DUF4142" evidence="3">
    <location>
        <begin position="52"/>
        <end position="183"/>
    </location>
</feature>
<feature type="chain" id="PRO_5016784408" evidence="2">
    <location>
        <begin position="23"/>
        <end position="194"/>
    </location>
</feature>
<keyword evidence="5" id="KW-1185">Reference proteome</keyword>
<evidence type="ECO:0000313" key="5">
    <source>
        <dbReference type="Proteomes" id="UP000253319"/>
    </source>
</evidence>
<dbReference type="EMBL" id="QLST01000024">
    <property type="protein sequence ID" value="RBA27336.1"/>
    <property type="molecule type" value="Genomic_DNA"/>
</dbReference>
<name>A0A365NYK9_9FLAO</name>
<dbReference type="PANTHER" id="PTHR38593">
    <property type="entry name" value="BLR2558 PROTEIN"/>
    <property type="match status" value="1"/>
</dbReference>
<dbReference type="Proteomes" id="UP000253319">
    <property type="component" value="Unassembled WGS sequence"/>
</dbReference>
<sequence length="194" mass="21744">MMNPIKKTLLLTTFATSMLFVASCKNNQESEDPKEVSEEHNDAKFNNNEQESNAQFLVDAAELNMEGILLGQLAQQKGSTAHVKELGKMMEDAHTKLQIDLTSLAKSKMITIPSTPTDDGKDAYTKLNEKSGKDFDKAYADLMVNKHKDAIQDFEAAATETKDTEIKNWATTTLTELRKHLDHSIDCQKKCEKM</sequence>
<dbReference type="AlphaFoldDB" id="A0A365NYK9"/>
<evidence type="ECO:0000259" key="3">
    <source>
        <dbReference type="Pfam" id="PF13628"/>
    </source>
</evidence>
<evidence type="ECO:0000313" key="4">
    <source>
        <dbReference type="EMBL" id="RBA27336.1"/>
    </source>
</evidence>
<reference evidence="4 5" key="1">
    <citation type="submission" date="2018-06" db="EMBL/GenBank/DDBJ databases">
        <title>Flavobacterium tibetense sp. nov., isolated from a wetland YonghuCo on Tibetan Plateau.</title>
        <authorList>
            <person name="Xing P."/>
            <person name="Phurbu D."/>
            <person name="Lu H."/>
        </authorList>
    </citation>
    <scope>NUCLEOTIDE SEQUENCE [LARGE SCALE GENOMIC DNA]</scope>
    <source>
        <strain evidence="4 5">YH5</strain>
    </source>
</reference>
<dbReference type="InterPro" id="IPR012347">
    <property type="entry name" value="Ferritin-like"/>
</dbReference>
<keyword evidence="2" id="KW-0732">Signal</keyword>
<comment type="caution">
    <text evidence="4">The sequence shown here is derived from an EMBL/GenBank/DDBJ whole genome shotgun (WGS) entry which is preliminary data.</text>
</comment>
<feature type="region of interest" description="Disordered" evidence="1">
    <location>
        <begin position="30"/>
        <end position="51"/>
    </location>
</feature>
<dbReference type="PANTHER" id="PTHR38593:SF1">
    <property type="entry name" value="BLR2558 PROTEIN"/>
    <property type="match status" value="1"/>
</dbReference>
<dbReference type="InterPro" id="IPR025419">
    <property type="entry name" value="DUF4142"/>
</dbReference>
<dbReference type="RefSeq" id="WP_113990022.1">
    <property type="nucleotide sequence ID" value="NZ_QLST01000024.1"/>
</dbReference>